<dbReference type="PANTHER" id="PTHR11559">
    <property type="entry name" value="CARBOXYLESTERASE"/>
    <property type="match status" value="1"/>
</dbReference>
<dbReference type="InterPro" id="IPR050309">
    <property type="entry name" value="Type-B_Carboxylest/Lipase"/>
</dbReference>
<dbReference type="EC" id="3.1.1.-" evidence="3"/>
<keyword evidence="7" id="KW-1185">Reference proteome</keyword>
<dbReference type="STRING" id="252246.SAMN05421799_11061"/>
<dbReference type="EMBL" id="FTOO01000010">
    <property type="protein sequence ID" value="SIT03192.1"/>
    <property type="molecule type" value="Genomic_DNA"/>
</dbReference>
<evidence type="ECO:0000259" key="5">
    <source>
        <dbReference type="Pfam" id="PF00135"/>
    </source>
</evidence>
<keyword evidence="2 3" id="KW-0378">Hydrolase</keyword>
<name>A0A1N7NY00_9BACL</name>
<proteinExistence type="inferred from homology"/>
<reference evidence="7" key="1">
    <citation type="submission" date="2017-01" db="EMBL/GenBank/DDBJ databases">
        <authorList>
            <person name="Varghese N."/>
            <person name="Submissions S."/>
        </authorList>
    </citation>
    <scope>NUCLEOTIDE SEQUENCE [LARGE SCALE GENOMIC DNA]</scope>
    <source>
        <strain evidence="7">DSM 16176</strain>
    </source>
</reference>
<dbReference type="Pfam" id="PF00135">
    <property type="entry name" value="COesterase"/>
    <property type="match status" value="1"/>
</dbReference>
<dbReference type="PROSITE" id="PS00122">
    <property type="entry name" value="CARBOXYLESTERASE_B_1"/>
    <property type="match status" value="1"/>
</dbReference>
<dbReference type="OrthoDB" id="9775851at2"/>
<evidence type="ECO:0000256" key="2">
    <source>
        <dbReference type="ARBA" id="ARBA00022801"/>
    </source>
</evidence>
<sequence>MDITVETRYGKVLGREEDGVRMFFGIPYAKAPQGERRFLPPQPVEPWTGVMDARALGPICPQVSNPLNPVDGFEQSEDCLRLNIYAPAEGSDHPVMVWIHGGAYVFGSGQSPWYDGRAFARDGVVLVTLNYRLGPLGFLHLRHLAGDAYAGSGNAGILDQVAALAFVRDVIESFGGNPNRVTVAGESAGAWSVATLLVMDAARGLFQQAILQSGIPIAYRTPESAEWFTAQLLDALGVRPSDWQRLLDIPADDLVAAASRIPARDGLNLRPVLDGVTLTEPFWDALRQGRAAHVPTLAGSNREELMLWVARDPEWAALSDEARVSHVDKMWGPLSDRARDYYVDGRTGDDLATWLVRFASMRSFTYPTIRAAEIQSEYAPVYLYRFDYRPSRLGAAHALEIPFVFGTYEHPSAKALVGERPAHALVSRAMHHAWVAFVHHGSPQAADLPEWPAYDPKRRSTMIFDDAPRVEDDPDSAERELWSEMTNHVL</sequence>
<evidence type="ECO:0000313" key="7">
    <source>
        <dbReference type="Proteomes" id="UP000186156"/>
    </source>
</evidence>
<feature type="compositionally biased region" description="Basic and acidic residues" evidence="4">
    <location>
        <begin position="467"/>
        <end position="482"/>
    </location>
</feature>
<dbReference type="RefSeq" id="WP_076348245.1">
    <property type="nucleotide sequence ID" value="NZ_FTOO01000010.1"/>
</dbReference>
<evidence type="ECO:0000256" key="4">
    <source>
        <dbReference type="SAM" id="MobiDB-lite"/>
    </source>
</evidence>
<feature type="region of interest" description="Disordered" evidence="4">
    <location>
        <begin position="467"/>
        <end position="490"/>
    </location>
</feature>
<dbReference type="InterPro" id="IPR029058">
    <property type="entry name" value="AB_hydrolase_fold"/>
</dbReference>
<dbReference type="SUPFAM" id="SSF53474">
    <property type="entry name" value="alpha/beta-Hydrolases"/>
    <property type="match status" value="1"/>
</dbReference>
<dbReference type="InterPro" id="IPR002018">
    <property type="entry name" value="CarbesteraseB"/>
</dbReference>
<comment type="similarity">
    <text evidence="1 3">Belongs to the type-B carboxylesterase/lipase family.</text>
</comment>
<dbReference type="GO" id="GO:0016787">
    <property type="term" value="F:hydrolase activity"/>
    <property type="evidence" value="ECO:0007669"/>
    <property type="project" value="UniProtKB-KW"/>
</dbReference>
<organism evidence="6 7">
    <name type="scientific">Alicyclobacillus vulcanalis</name>
    <dbReference type="NCBI Taxonomy" id="252246"/>
    <lineage>
        <taxon>Bacteria</taxon>
        <taxon>Bacillati</taxon>
        <taxon>Bacillota</taxon>
        <taxon>Bacilli</taxon>
        <taxon>Bacillales</taxon>
        <taxon>Alicyclobacillaceae</taxon>
        <taxon>Alicyclobacillus</taxon>
    </lineage>
</organism>
<dbReference type="Proteomes" id="UP000186156">
    <property type="component" value="Unassembled WGS sequence"/>
</dbReference>
<dbReference type="InterPro" id="IPR019826">
    <property type="entry name" value="Carboxylesterase_B_AS"/>
</dbReference>
<gene>
    <name evidence="6" type="ORF">SAMN05421799_11061</name>
</gene>
<evidence type="ECO:0000256" key="3">
    <source>
        <dbReference type="RuleBase" id="RU361235"/>
    </source>
</evidence>
<dbReference type="Gene3D" id="3.40.50.1820">
    <property type="entry name" value="alpha/beta hydrolase"/>
    <property type="match status" value="1"/>
</dbReference>
<evidence type="ECO:0000313" key="6">
    <source>
        <dbReference type="EMBL" id="SIT03192.1"/>
    </source>
</evidence>
<protein>
    <recommendedName>
        <fullName evidence="3">Carboxylic ester hydrolase</fullName>
        <ecNumber evidence="3">3.1.1.-</ecNumber>
    </recommendedName>
</protein>
<accession>A0A1N7NY00</accession>
<dbReference type="AlphaFoldDB" id="A0A1N7NY00"/>
<evidence type="ECO:0000256" key="1">
    <source>
        <dbReference type="ARBA" id="ARBA00005964"/>
    </source>
</evidence>
<feature type="domain" description="Carboxylesterase type B" evidence="5">
    <location>
        <begin position="4"/>
        <end position="482"/>
    </location>
</feature>